<dbReference type="RefSeq" id="WP_091171739.1">
    <property type="nucleotide sequence ID" value="NZ_FNCG01000012.1"/>
</dbReference>
<dbReference type="EMBL" id="FNCG01000012">
    <property type="protein sequence ID" value="SDH74815.1"/>
    <property type="molecule type" value="Genomic_DNA"/>
</dbReference>
<evidence type="ECO:0000313" key="1">
    <source>
        <dbReference type="EMBL" id="SDH74815.1"/>
    </source>
</evidence>
<name>A0A1G8EY68_9SPHI</name>
<dbReference type="Proteomes" id="UP000199705">
    <property type="component" value="Unassembled WGS sequence"/>
</dbReference>
<accession>A0A1G8EY68</accession>
<organism evidence="1 2">
    <name type="scientific">Mucilaginibacter gossypii</name>
    <dbReference type="NCBI Taxonomy" id="551996"/>
    <lineage>
        <taxon>Bacteria</taxon>
        <taxon>Pseudomonadati</taxon>
        <taxon>Bacteroidota</taxon>
        <taxon>Sphingobacteriia</taxon>
        <taxon>Sphingobacteriales</taxon>
        <taxon>Sphingobacteriaceae</taxon>
        <taxon>Mucilaginibacter</taxon>
    </lineage>
</organism>
<protein>
    <recommendedName>
        <fullName evidence="3">ApeA N-terminal domain-containing protein</fullName>
    </recommendedName>
</protein>
<keyword evidence="2" id="KW-1185">Reference proteome</keyword>
<evidence type="ECO:0000313" key="2">
    <source>
        <dbReference type="Proteomes" id="UP000199705"/>
    </source>
</evidence>
<evidence type="ECO:0008006" key="3">
    <source>
        <dbReference type="Google" id="ProtNLM"/>
    </source>
</evidence>
<sequence>MKGSATTSIDSEGKKLKFTVEDRLRHYDSEIPDDNQHHYIQFSENSRPGAVTEAAFMIIEHFFKDYQPRNKWRKEQRLFTVSQVDDKNALHISGQFNYLKVAASIREHGDFDPYRFGLLAMECQWMDFTLDMSFNVQFRGAKKEDRVLQIVDGTPQQFYGPNYPIKPRLDREGRSFSTMLPIMLKRIIRTRKSLINNSNLSLTPDYFLDFRALVSDVISAVEITLNQVYIKAEYDPLPGWKFDPGRLGVRHGRRFQDKLKWIYQISGNTLSAELYLPACNRLRSLRNHLMHFDPPSLTVTLEELTGWFTDMIDIGYLIIAIRRAMKLQLSYDLVNYILQREAVFIPEYDFNGRTPLPEDGSTGYRSSIWPIVK</sequence>
<gene>
    <name evidence="1" type="ORF">SAMN05192573_11288</name>
</gene>
<proteinExistence type="predicted"/>
<dbReference type="AlphaFoldDB" id="A0A1G8EY68"/>
<reference evidence="2" key="1">
    <citation type="submission" date="2016-10" db="EMBL/GenBank/DDBJ databases">
        <authorList>
            <person name="Varghese N."/>
            <person name="Submissions S."/>
        </authorList>
    </citation>
    <scope>NUCLEOTIDE SEQUENCE [LARGE SCALE GENOMIC DNA]</scope>
    <source>
        <strain evidence="2">Gh-67</strain>
    </source>
</reference>